<dbReference type="PANTHER" id="PTHR43032:SF4">
    <property type="entry name" value="OXIDOREDUCTASE MOLYBDOPTERIN-BINDING DOMAIN-CONTAINING PROTEIN"/>
    <property type="match status" value="1"/>
</dbReference>
<comment type="caution">
    <text evidence="2">The sequence shown here is derived from an EMBL/GenBank/DDBJ whole genome shotgun (WGS) entry which is preliminary data.</text>
</comment>
<dbReference type="CDD" id="cd02109">
    <property type="entry name" value="arch_bact_SO_family_Moco"/>
    <property type="match status" value="1"/>
</dbReference>
<name>A0A840AES7_9PROT</name>
<dbReference type="EMBL" id="JACIDJ010000005">
    <property type="protein sequence ID" value="MBB3899567.1"/>
    <property type="molecule type" value="Genomic_DNA"/>
</dbReference>
<protein>
    <submittedName>
        <fullName evidence="2">DMSO/TMAO reductase YedYZ molybdopterin-dependent catalytic subunit</fullName>
    </submittedName>
</protein>
<dbReference type="AlphaFoldDB" id="A0A840AES7"/>
<dbReference type="InterPro" id="IPR000572">
    <property type="entry name" value="OxRdtase_Mopterin-bd_dom"/>
</dbReference>
<evidence type="ECO:0000259" key="1">
    <source>
        <dbReference type="Pfam" id="PF00174"/>
    </source>
</evidence>
<dbReference type="SUPFAM" id="SSF56524">
    <property type="entry name" value="Oxidoreductase molybdopterin-binding domain"/>
    <property type="match status" value="1"/>
</dbReference>
<reference evidence="2 3" key="1">
    <citation type="submission" date="2020-08" db="EMBL/GenBank/DDBJ databases">
        <title>Genomic Encyclopedia of Type Strains, Phase IV (KMG-IV): sequencing the most valuable type-strain genomes for metagenomic binning, comparative biology and taxonomic classification.</title>
        <authorList>
            <person name="Goeker M."/>
        </authorList>
    </citation>
    <scope>NUCLEOTIDE SEQUENCE [LARGE SCALE GENOMIC DNA]</scope>
    <source>
        <strain evidence="2 3">DSM 19979</strain>
    </source>
</reference>
<dbReference type="Pfam" id="PF00174">
    <property type="entry name" value="Oxidored_molyb"/>
    <property type="match status" value="1"/>
</dbReference>
<dbReference type="Gene3D" id="3.90.420.10">
    <property type="entry name" value="Oxidoreductase, molybdopterin-binding domain"/>
    <property type="match status" value="1"/>
</dbReference>
<keyword evidence="3" id="KW-1185">Reference proteome</keyword>
<dbReference type="PANTHER" id="PTHR43032">
    <property type="entry name" value="PROTEIN-METHIONINE-SULFOXIDE REDUCTASE"/>
    <property type="match status" value="1"/>
</dbReference>
<accession>A0A840AES7</accession>
<organism evidence="2 3">
    <name type="scientific">Roseococcus suduntuyensis</name>
    <dbReference type="NCBI Taxonomy" id="455361"/>
    <lineage>
        <taxon>Bacteria</taxon>
        <taxon>Pseudomonadati</taxon>
        <taxon>Pseudomonadota</taxon>
        <taxon>Alphaproteobacteria</taxon>
        <taxon>Acetobacterales</taxon>
        <taxon>Roseomonadaceae</taxon>
        <taxon>Roseococcus</taxon>
    </lineage>
</organism>
<dbReference type="Proteomes" id="UP000553193">
    <property type="component" value="Unassembled WGS sequence"/>
</dbReference>
<gene>
    <name evidence="2" type="ORF">GGQ83_003019</name>
</gene>
<evidence type="ECO:0000313" key="3">
    <source>
        <dbReference type="Proteomes" id="UP000553193"/>
    </source>
</evidence>
<dbReference type="InterPro" id="IPR036374">
    <property type="entry name" value="OxRdtase_Mopterin-bd_sf"/>
</dbReference>
<proteinExistence type="predicted"/>
<feature type="domain" description="Oxidoreductase molybdopterin-binding" evidence="1">
    <location>
        <begin position="64"/>
        <end position="208"/>
    </location>
</feature>
<evidence type="ECO:0000313" key="2">
    <source>
        <dbReference type="EMBL" id="MBB3899567.1"/>
    </source>
</evidence>
<dbReference type="RefSeq" id="WP_242535117.1">
    <property type="nucleotide sequence ID" value="NZ_JACIDJ010000005.1"/>
</dbReference>
<sequence>MADHPMTDDAVLHGALREKLVRAKEQWAREGRLLTGETSTPQAQRLPPGQRLVQDFPVLDLGVQPEVKPERWRLRVEGLVEEKVALDWDAFQSLPQQEWVNDIHCVTAWSRYDNRWKGVAARDILMLARPKPEARFVVFHSYDGYTTNVPLEVFAAEEAMVAHTWNGAPLDRVHGGPARIVIPRYYFWKSAKWVTRIELLAEDRPGFWEVRGYHNNADPWLEERYA</sequence>